<dbReference type="GO" id="GO:0004497">
    <property type="term" value="F:monooxygenase activity"/>
    <property type="evidence" value="ECO:0007669"/>
    <property type="project" value="UniProtKB-KW"/>
</dbReference>
<dbReference type="EMBL" id="JAASQV010000002">
    <property type="protein sequence ID" value="NIJ65210.1"/>
    <property type="molecule type" value="Genomic_DNA"/>
</dbReference>
<dbReference type="PROSITE" id="PS51725">
    <property type="entry name" value="ABM"/>
    <property type="match status" value="1"/>
</dbReference>
<accession>A0A7X5UZN4</accession>
<protein>
    <submittedName>
        <fullName evidence="2">Quinol monooxygenase YgiN</fullName>
    </submittedName>
</protein>
<dbReference type="RefSeq" id="WP_167299639.1">
    <property type="nucleotide sequence ID" value="NZ_JAASQV010000002.1"/>
</dbReference>
<dbReference type="AlphaFoldDB" id="A0A7X5UZN4"/>
<evidence type="ECO:0000259" key="1">
    <source>
        <dbReference type="PROSITE" id="PS51725"/>
    </source>
</evidence>
<evidence type="ECO:0000313" key="3">
    <source>
        <dbReference type="Proteomes" id="UP000564677"/>
    </source>
</evidence>
<dbReference type="InterPro" id="IPR007138">
    <property type="entry name" value="ABM_dom"/>
</dbReference>
<gene>
    <name evidence="2" type="ORF">FHR20_002172</name>
</gene>
<keyword evidence="3" id="KW-1185">Reference proteome</keyword>
<keyword evidence="2" id="KW-0503">Monooxygenase</keyword>
<dbReference type="Pfam" id="PF03992">
    <property type="entry name" value="ABM"/>
    <property type="match status" value="1"/>
</dbReference>
<keyword evidence="2" id="KW-0560">Oxidoreductase</keyword>
<proteinExistence type="predicted"/>
<name>A0A7X5UZN4_9SPHN</name>
<evidence type="ECO:0000313" key="2">
    <source>
        <dbReference type="EMBL" id="NIJ65210.1"/>
    </source>
</evidence>
<dbReference type="SUPFAM" id="SSF54909">
    <property type="entry name" value="Dimeric alpha+beta barrel"/>
    <property type="match status" value="1"/>
</dbReference>
<dbReference type="InterPro" id="IPR050744">
    <property type="entry name" value="AI-2_Isomerase_LsrG"/>
</dbReference>
<dbReference type="Proteomes" id="UP000564677">
    <property type="component" value="Unassembled WGS sequence"/>
</dbReference>
<sequence length="99" mass="10629">MLIITGTFRLPPANLDKARPVMAAMVAASRAEPGCLRYSYGEDVLDPGLIHVTEHWADQASLAAHGASPHIREWRATWPGLGIGARDLTLFEAGAGRPI</sequence>
<dbReference type="InterPro" id="IPR011008">
    <property type="entry name" value="Dimeric_a/b-barrel"/>
</dbReference>
<dbReference type="Gene3D" id="3.30.70.100">
    <property type="match status" value="1"/>
</dbReference>
<reference evidence="2 3" key="1">
    <citation type="submission" date="2020-03" db="EMBL/GenBank/DDBJ databases">
        <title>Genomic Encyclopedia of Type Strains, Phase IV (KMG-IV): sequencing the most valuable type-strain genomes for metagenomic binning, comparative biology and taxonomic classification.</title>
        <authorList>
            <person name="Goeker M."/>
        </authorList>
    </citation>
    <scope>NUCLEOTIDE SEQUENCE [LARGE SCALE GENOMIC DNA]</scope>
    <source>
        <strain evidence="2 3">DSM 4733</strain>
    </source>
</reference>
<feature type="domain" description="ABM" evidence="1">
    <location>
        <begin position="2"/>
        <end position="91"/>
    </location>
</feature>
<dbReference type="PANTHER" id="PTHR33336">
    <property type="entry name" value="QUINOL MONOOXYGENASE YGIN-RELATED"/>
    <property type="match status" value="1"/>
</dbReference>
<organism evidence="2 3">
    <name type="scientific">Sphingomonas leidyi</name>
    <dbReference type="NCBI Taxonomy" id="68569"/>
    <lineage>
        <taxon>Bacteria</taxon>
        <taxon>Pseudomonadati</taxon>
        <taxon>Pseudomonadota</taxon>
        <taxon>Alphaproteobacteria</taxon>
        <taxon>Sphingomonadales</taxon>
        <taxon>Sphingomonadaceae</taxon>
        <taxon>Sphingomonas</taxon>
    </lineage>
</organism>
<comment type="caution">
    <text evidence="2">The sequence shown here is derived from an EMBL/GenBank/DDBJ whole genome shotgun (WGS) entry which is preliminary data.</text>
</comment>
<dbReference type="PANTHER" id="PTHR33336:SF3">
    <property type="entry name" value="ABM DOMAIN-CONTAINING PROTEIN"/>
    <property type="match status" value="1"/>
</dbReference>